<evidence type="ECO:0000313" key="2">
    <source>
        <dbReference type="EMBL" id="DAF55134.1"/>
    </source>
</evidence>
<feature type="domain" description="DNA gyrase B subunit C-terminal" evidence="1">
    <location>
        <begin position="11"/>
        <end position="61"/>
    </location>
</feature>
<dbReference type="Gene3D" id="3.40.50.670">
    <property type="match status" value="1"/>
</dbReference>
<evidence type="ECO:0000259" key="1">
    <source>
        <dbReference type="Pfam" id="PF00986"/>
    </source>
</evidence>
<accession>A0A8S5SVY9</accession>
<dbReference type="GO" id="GO:0006265">
    <property type="term" value="P:DNA topological change"/>
    <property type="evidence" value="ECO:0007669"/>
    <property type="project" value="InterPro"/>
</dbReference>
<dbReference type="InterPro" id="IPR002288">
    <property type="entry name" value="DNA_gyrase_B_C"/>
</dbReference>
<name>A0A8S5SVY9_9CAUD</name>
<protein>
    <submittedName>
        <fullName evidence="2">DNA topoisomerase IV subunit B</fullName>
    </submittedName>
</protein>
<reference evidence="2" key="1">
    <citation type="journal article" date="2021" name="Proc. Natl. Acad. Sci. U.S.A.">
        <title>A Catalog of Tens of Thousands of Viruses from Human Metagenomes Reveals Hidden Associations with Chronic Diseases.</title>
        <authorList>
            <person name="Tisza M.J."/>
            <person name="Buck C.B."/>
        </authorList>
    </citation>
    <scope>NUCLEOTIDE SEQUENCE</scope>
    <source>
        <strain evidence="2">CtZHD14</strain>
    </source>
</reference>
<dbReference type="GO" id="GO:0003918">
    <property type="term" value="F:DNA topoisomerase type II (double strand cut, ATP-hydrolyzing) activity"/>
    <property type="evidence" value="ECO:0007669"/>
    <property type="project" value="InterPro"/>
</dbReference>
<sequence>MLSKNTKTNVGEQDSDELACCLLEPETRNLYKLTVSDIEKTDKMFKDLYGKNVEPRVKFLEEHLEEARID</sequence>
<proteinExistence type="predicted"/>
<dbReference type="Pfam" id="PF00986">
    <property type="entry name" value="DNA_gyraseB_C"/>
    <property type="match status" value="1"/>
</dbReference>
<dbReference type="EMBL" id="BK032687">
    <property type="protein sequence ID" value="DAF55134.1"/>
    <property type="molecule type" value="Genomic_DNA"/>
</dbReference>
<dbReference type="GO" id="GO:0003677">
    <property type="term" value="F:DNA binding"/>
    <property type="evidence" value="ECO:0007669"/>
    <property type="project" value="InterPro"/>
</dbReference>
<organism evidence="2">
    <name type="scientific">Siphoviridae sp. ctZHD14</name>
    <dbReference type="NCBI Taxonomy" id="2827891"/>
    <lineage>
        <taxon>Viruses</taxon>
        <taxon>Duplodnaviria</taxon>
        <taxon>Heunggongvirae</taxon>
        <taxon>Uroviricota</taxon>
        <taxon>Caudoviricetes</taxon>
    </lineage>
</organism>
<dbReference type="InterPro" id="IPR013759">
    <property type="entry name" value="Topo_IIA_B_C"/>
</dbReference>
<dbReference type="GO" id="GO:0005524">
    <property type="term" value="F:ATP binding"/>
    <property type="evidence" value="ECO:0007669"/>
    <property type="project" value="InterPro"/>
</dbReference>